<dbReference type="HOGENOM" id="CLU_2333342_0_0_1"/>
<dbReference type="RefSeq" id="XP_014550065.1">
    <property type="nucleotide sequence ID" value="XM_014694579.1"/>
</dbReference>
<dbReference type="AlphaFoldDB" id="W7DWW6"/>
<name>W7DWW6_BIPV3</name>
<dbReference type="EMBL" id="KI968987">
    <property type="protein sequence ID" value="EUN20491.1"/>
    <property type="molecule type" value="Genomic_DNA"/>
</dbReference>
<dbReference type="Proteomes" id="UP000054337">
    <property type="component" value="Unassembled WGS sequence"/>
</dbReference>
<protein>
    <submittedName>
        <fullName evidence="1">Uncharacterized protein</fullName>
    </submittedName>
</protein>
<accession>W7DWW6</accession>
<dbReference type="GeneID" id="26254958"/>
<gene>
    <name evidence="1" type="ORF">COCVIDRAFT_32086</name>
</gene>
<keyword evidence="2" id="KW-1185">Reference proteome</keyword>
<evidence type="ECO:0000313" key="2">
    <source>
        <dbReference type="Proteomes" id="UP000054337"/>
    </source>
</evidence>
<organism evidence="1 2">
    <name type="scientific">Bipolaris victoriae (strain FI3)</name>
    <name type="common">Victoria blight of oats agent</name>
    <name type="synonym">Cochliobolus victoriae</name>
    <dbReference type="NCBI Taxonomy" id="930091"/>
    <lineage>
        <taxon>Eukaryota</taxon>
        <taxon>Fungi</taxon>
        <taxon>Dikarya</taxon>
        <taxon>Ascomycota</taxon>
        <taxon>Pezizomycotina</taxon>
        <taxon>Dothideomycetes</taxon>
        <taxon>Pleosporomycetidae</taxon>
        <taxon>Pleosporales</taxon>
        <taxon>Pleosporineae</taxon>
        <taxon>Pleosporaceae</taxon>
        <taxon>Bipolaris</taxon>
    </lineage>
</organism>
<reference evidence="1 2" key="1">
    <citation type="journal article" date="2013" name="PLoS Genet.">
        <title>Comparative genome structure, secondary metabolite, and effector coding capacity across Cochliobolus pathogens.</title>
        <authorList>
            <person name="Condon B.J."/>
            <person name="Leng Y."/>
            <person name="Wu D."/>
            <person name="Bushley K.E."/>
            <person name="Ohm R.A."/>
            <person name="Otillar R."/>
            <person name="Martin J."/>
            <person name="Schackwitz W."/>
            <person name="Grimwood J."/>
            <person name="MohdZainudin N."/>
            <person name="Xue C."/>
            <person name="Wang R."/>
            <person name="Manning V.A."/>
            <person name="Dhillon B."/>
            <person name="Tu Z.J."/>
            <person name="Steffenson B.J."/>
            <person name="Salamov A."/>
            <person name="Sun H."/>
            <person name="Lowry S."/>
            <person name="LaButti K."/>
            <person name="Han J."/>
            <person name="Copeland A."/>
            <person name="Lindquist E."/>
            <person name="Barry K."/>
            <person name="Schmutz J."/>
            <person name="Baker S.E."/>
            <person name="Ciuffetti L.M."/>
            <person name="Grigoriev I.V."/>
            <person name="Zhong S."/>
            <person name="Turgeon B.G."/>
        </authorList>
    </citation>
    <scope>NUCLEOTIDE SEQUENCE [LARGE SCALE GENOMIC DNA]</scope>
    <source>
        <strain evidence="1 2">FI3</strain>
    </source>
</reference>
<sequence>MAEIAERLESRLTIAEYWQAAVRIGWEVVGERFAAGYSKQLDGRAAGASGNKDVSSDEDEDREDLLELLLNTATAVVAGNVAAGNAVAGNVAASSKKS</sequence>
<evidence type="ECO:0000313" key="1">
    <source>
        <dbReference type="EMBL" id="EUN20491.1"/>
    </source>
</evidence>
<proteinExistence type="predicted"/>